<sequence length="344" mass="36361">MKVVLAGLGMVAGTHLLAIRDARPRLTLSGVLGRDPARADAFAQKAKTVLGYDVGVFPDARSFAAADADFAIIATPPDARQEIVRALAGNTRPILMEKPIERSLEVARDIVSLCDRAGIPLGIVFQHRARAASLQLKKAIGDGTLGRIATVDVRVPWWRDQSYYDVPGRGTYARDGGGVMISQAIHTLDLMLWLLGPVTCLQAVMHRTPLHRLEAEDLAGALFELESGAVGSLTATTAAYPGAAESITLQGTKAAAHLASGVLTLQHMDGRTESFGTAGGTGGGADPMAFTHAWHQSVLEDFARALKKGTEPLATGKSALMAHAVIDTMERAAKSGTRTKVSRI</sequence>
<dbReference type="GO" id="GO:0000166">
    <property type="term" value="F:nucleotide binding"/>
    <property type="evidence" value="ECO:0007669"/>
    <property type="project" value="InterPro"/>
</dbReference>
<dbReference type="PANTHER" id="PTHR43249">
    <property type="entry name" value="UDP-N-ACETYL-2-AMINO-2-DEOXY-D-GLUCURONATE OXIDASE"/>
    <property type="match status" value="1"/>
</dbReference>
<dbReference type="EMBL" id="CP048788">
    <property type="protein sequence ID" value="QJF49957.1"/>
    <property type="molecule type" value="Genomic_DNA"/>
</dbReference>
<dbReference type="RefSeq" id="WP_169639183.1">
    <property type="nucleotide sequence ID" value="NZ_CP048788.1"/>
</dbReference>
<feature type="domain" description="Gfo/Idh/MocA-like oxidoreductase N-terminal" evidence="1">
    <location>
        <begin position="1"/>
        <end position="119"/>
    </location>
</feature>
<evidence type="ECO:0000259" key="1">
    <source>
        <dbReference type="Pfam" id="PF01408"/>
    </source>
</evidence>
<dbReference type="InterPro" id="IPR052515">
    <property type="entry name" value="Gfo/Idh/MocA_Oxidoreductase"/>
</dbReference>
<evidence type="ECO:0000313" key="3">
    <source>
        <dbReference type="EMBL" id="QJF49957.1"/>
    </source>
</evidence>
<dbReference type="KEGG" id="rpon:G3256_01625"/>
<dbReference type="InterPro" id="IPR055170">
    <property type="entry name" value="GFO_IDH_MocA-like_dom"/>
</dbReference>
<name>A0A858SPM7_9RHOB</name>
<dbReference type="Pfam" id="PF01408">
    <property type="entry name" value="GFO_IDH_MocA"/>
    <property type="match status" value="1"/>
</dbReference>
<accession>A0A858SPM7</accession>
<dbReference type="InterPro" id="IPR036291">
    <property type="entry name" value="NAD(P)-bd_dom_sf"/>
</dbReference>
<dbReference type="Proteomes" id="UP000503308">
    <property type="component" value="Chromosome"/>
</dbReference>
<evidence type="ECO:0000313" key="4">
    <source>
        <dbReference type="Proteomes" id="UP000503308"/>
    </source>
</evidence>
<dbReference type="Pfam" id="PF22725">
    <property type="entry name" value="GFO_IDH_MocA_C3"/>
    <property type="match status" value="1"/>
</dbReference>
<gene>
    <name evidence="3" type="ORF">G3256_01625</name>
</gene>
<dbReference type="PANTHER" id="PTHR43249:SF1">
    <property type="entry name" value="D-GLUCOSIDE 3-DEHYDROGENASE"/>
    <property type="match status" value="1"/>
</dbReference>
<evidence type="ECO:0000259" key="2">
    <source>
        <dbReference type="Pfam" id="PF22725"/>
    </source>
</evidence>
<dbReference type="SUPFAM" id="SSF51735">
    <property type="entry name" value="NAD(P)-binding Rossmann-fold domains"/>
    <property type="match status" value="1"/>
</dbReference>
<dbReference type="AlphaFoldDB" id="A0A858SPM7"/>
<dbReference type="Gene3D" id="3.40.50.720">
    <property type="entry name" value="NAD(P)-binding Rossmann-like Domain"/>
    <property type="match status" value="1"/>
</dbReference>
<keyword evidence="4" id="KW-1185">Reference proteome</keyword>
<reference evidence="3 4" key="1">
    <citation type="submission" date="2020-02" db="EMBL/GenBank/DDBJ databases">
        <title>Genome sequence of Roseobacter ponti.</title>
        <authorList>
            <person name="Hollensteiner J."/>
            <person name="Schneider D."/>
            <person name="Poehlein A."/>
            <person name="Daniel R."/>
        </authorList>
    </citation>
    <scope>NUCLEOTIDE SEQUENCE [LARGE SCALE GENOMIC DNA]</scope>
    <source>
        <strain evidence="3 4">DSM 106830</strain>
    </source>
</reference>
<feature type="domain" description="GFO/IDH/MocA-like oxidoreductase" evidence="2">
    <location>
        <begin position="134"/>
        <end position="255"/>
    </location>
</feature>
<protein>
    <submittedName>
        <fullName evidence="3">Gfo/Idh/MocA family oxidoreductase</fullName>
    </submittedName>
</protein>
<dbReference type="SUPFAM" id="SSF55347">
    <property type="entry name" value="Glyceraldehyde-3-phosphate dehydrogenase-like, C-terminal domain"/>
    <property type="match status" value="1"/>
</dbReference>
<dbReference type="Gene3D" id="3.30.360.10">
    <property type="entry name" value="Dihydrodipicolinate Reductase, domain 2"/>
    <property type="match status" value="1"/>
</dbReference>
<proteinExistence type="predicted"/>
<organism evidence="3 4">
    <name type="scientific">Roseobacter ponti</name>
    <dbReference type="NCBI Taxonomy" id="1891787"/>
    <lineage>
        <taxon>Bacteria</taxon>
        <taxon>Pseudomonadati</taxon>
        <taxon>Pseudomonadota</taxon>
        <taxon>Alphaproteobacteria</taxon>
        <taxon>Rhodobacterales</taxon>
        <taxon>Roseobacteraceae</taxon>
        <taxon>Roseobacter</taxon>
    </lineage>
</organism>
<dbReference type="InterPro" id="IPR000683">
    <property type="entry name" value="Gfo/Idh/MocA-like_OxRdtase_N"/>
</dbReference>